<proteinExistence type="predicted"/>
<accession>A0A0F9NMT5</accession>
<dbReference type="EMBL" id="LAZR01003932">
    <property type="protein sequence ID" value="KKN13347.1"/>
    <property type="molecule type" value="Genomic_DNA"/>
</dbReference>
<protein>
    <submittedName>
        <fullName evidence="1">Uncharacterized protein</fullName>
    </submittedName>
</protein>
<name>A0A0F9NMT5_9ZZZZ</name>
<comment type="caution">
    <text evidence="1">The sequence shown here is derived from an EMBL/GenBank/DDBJ whole genome shotgun (WGS) entry which is preliminary data.</text>
</comment>
<evidence type="ECO:0000313" key="1">
    <source>
        <dbReference type="EMBL" id="KKN13347.1"/>
    </source>
</evidence>
<gene>
    <name evidence="1" type="ORF">LCGC14_1007390</name>
</gene>
<sequence>MDKCERCSLSNYNPNYNPLHLCMACRAELGLMKESEYQHKKRVRLTEAELNKILDDRQRVQDMQEELR</sequence>
<dbReference type="AlphaFoldDB" id="A0A0F9NMT5"/>
<organism evidence="1">
    <name type="scientific">marine sediment metagenome</name>
    <dbReference type="NCBI Taxonomy" id="412755"/>
    <lineage>
        <taxon>unclassified sequences</taxon>
        <taxon>metagenomes</taxon>
        <taxon>ecological metagenomes</taxon>
    </lineage>
</organism>
<reference evidence="1" key="1">
    <citation type="journal article" date="2015" name="Nature">
        <title>Complex archaea that bridge the gap between prokaryotes and eukaryotes.</title>
        <authorList>
            <person name="Spang A."/>
            <person name="Saw J.H."/>
            <person name="Jorgensen S.L."/>
            <person name="Zaremba-Niedzwiedzka K."/>
            <person name="Martijn J."/>
            <person name="Lind A.E."/>
            <person name="van Eijk R."/>
            <person name="Schleper C."/>
            <person name="Guy L."/>
            <person name="Ettema T.J."/>
        </authorList>
    </citation>
    <scope>NUCLEOTIDE SEQUENCE</scope>
</reference>